<sequence>MPRRRSGSSGRAARRTPPGSTTRTCAAARRRVRRRSSGPWRLRRPLRLRLRRPSPCGSPGSSRSHVSHRNNTFRTALSTLRQVRVHSCQQNPITEDDKKRGAHVDNAGIAAAVDRWFSENQERVIGWRRHIHSHPELSNEEVSTTDFLAETLESYGLHPVRFPGTGLYVDLGPAEGKRLAFRADIDALRVPEQTGLSFASANPGVSHSCGHDIHTSVALALACALSTVELEHPVRIIFQPAEEVMGGGALDVIKWGGLEGVAAIYAVHAEPHIKVGEIGVRTGAITSASDVIRIEVHGPGGHTSRPQLTADVVYAMGALITQLPGLLSRRVDPRTGTVLVFGHAEAGDAANAIPKRGLIEGTLRTADITTWREIEDLLTDLIDLVVAPTGCTYHLDYIRGVPPVLNDDAATALAVEAARAVDPQSVVSAPQSSGGEDFSWYLEHVPGAMMRLGAWSGEGDYQDLHQGNLNVDERALGVGVRLFGSIVEEYFRPGEE</sequence>
<accession>A0A7W2ECM2</accession>
<dbReference type="InterPro" id="IPR002933">
    <property type="entry name" value="Peptidase_M20"/>
</dbReference>
<name>A0A7W2ECM2_9CORY</name>
<feature type="compositionally biased region" description="Basic residues" evidence="1">
    <location>
        <begin position="28"/>
        <end position="52"/>
    </location>
</feature>
<dbReference type="PANTHER" id="PTHR11014">
    <property type="entry name" value="PEPTIDASE M20 FAMILY MEMBER"/>
    <property type="match status" value="1"/>
</dbReference>
<gene>
    <name evidence="3" type="ORF">H0193_10780</name>
</gene>
<dbReference type="GO" id="GO:0016787">
    <property type="term" value="F:hydrolase activity"/>
    <property type="evidence" value="ECO:0007669"/>
    <property type="project" value="UniProtKB-KW"/>
</dbReference>
<dbReference type="Pfam" id="PF01546">
    <property type="entry name" value="Peptidase_M20"/>
    <property type="match status" value="1"/>
</dbReference>
<dbReference type="EMBL" id="JACDTZ010000002">
    <property type="protein sequence ID" value="MBA5245280.1"/>
    <property type="molecule type" value="Genomic_DNA"/>
</dbReference>
<dbReference type="NCBIfam" id="TIGR01891">
    <property type="entry name" value="amidohydrolases"/>
    <property type="match status" value="1"/>
</dbReference>
<comment type="caution">
    <text evidence="3">The sequence shown here is derived from an EMBL/GenBank/DDBJ whole genome shotgun (WGS) entry which is preliminary data.</text>
</comment>
<evidence type="ECO:0000313" key="4">
    <source>
        <dbReference type="Proteomes" id="UP000523682"/>
    </source>
</evidence>
<dbReference type="InterPro" id="IPR036264">
    <property type="entry name" value="Bact_exopeptidase_dim_dom"/>
</dbReference>
<organism evidence="3 4">
    <name type="scientific">Corynebacterium haemomassiliense</name>
    <dbReference type="NCBI Taxonomy" id="2754726"/>
    <lineage>
        <taxon>Bacteria</taxon>
        <taxon>Bacillati</taxon>
        <taxon>Actinomycetota</taxon>
        <taxon>Actinomycetes</taxon>
        <taxon>Mycobacteriales</taxon>
        <taxon>Corynebacteriaceae</taxon>
        <taxon>Corynebacterium</taxon>
    </lineage>
</organism>
<dbReference type="PANTHER" id="PTHR11014:SF63">
    <property type="entry name" value="METALLOPEPTIDASE, PUTATIVE (AFU_ORTHOLOGUE AFUA_6G09600)-RELATED"/>
    <property type="match status" value="1"/>
</dbReference>
<reference evidence="3 4" key="1">
    <citation type="submission" date="2020-07" db="EMBL/GenBank/DDBJ databases">
        <title>Draft genome and description of Corynebacterium haemomassiliense strain Marseile-Q3615 sp. nov.</title>
        <authorList>
            <person name="Boxberger M."/>
            <person name="La Scola B."/>
        </authorList>
    </citation>
    <scope>NUCLEOTIDE SEQUENCE [LARGE SCALE GENOMIC DNA]</scope>
    <source>
        <strain evidence="3 4">Marseille-Q3615</strain>
    </source>
</reference>
<dbReference type="Proteomes" id="UP000523682">
    <property type="component" value="Unassembled WGS sequence"/>
</dbReference>
<dbReference type="Pfam" id="PF07687">
    <property type="entry name" value="M20_dimer"/>
    <property type="match status" value="1"/>
</dbReference>
<dbReference type="Gene3D" id="3.40.630.10">
    <property type="entry name" value="Zn peptidases"/>
    <property type="match status" value="1"/>
</dbReference>
<keyword evidence="3" id="KW-0378">Hydrolase</keyword>
<evidence type="ECO:0000259" key="2">
    <source>
        <dbReference type="Pfam" id="PF07687"/>
    </source>
</evidence>
<feature type="compositionally biased region" description="Low complexity" evidence="1">
    <location>
        <begin position="53"/>
        <end position="64"/>
    </location>
</feature>
<feature type="domain" description="Peptidase M20 dimerisation" evidence="2">
    <location>
        <begin position="293"/>
        <end position="383"/>
    </location>
</feature>
<protein>
    <submittedName>
        <fullName evidence="3">Amidohydrolase</fullName>
    </submittedName>
</protein>
<dbReference type="SUPFAM" id="SSF53187">
    <property type="entry name" value="Zn-dependent exopeptidases"/>
    <property type="match status" value="1"/>
</dbReference>
<dbReference type="SUPFAM" id="SSF55031">
    <property type="entry name" value="Bacterial exopeptidase dimerisation domain"/>
    <property type="match status" value="1"/>
</dbReference>
<dbReference type="AlphaFoldDB" id="A0A7W2ECM2"/>
<keyword evidence="4" id="KW-1185">Reference proteome</keyword>
<proteinExistence type="predicted"/>
<evidence type="ECO:0000313" key="3">
    <source>
        <dbReference type="EMBL" id="MBA5245280.1"/>
    </source>
</evidence>
<evidence type="ECO:0000256" key="1">
    <source>
        <dbReference type="SAM" id="MobiDB-lite"/>
    </source>
</evidence>
<feature type="region of interest" description="Disordered" evidence="1">
    <location>
        <begin position="1"/>
        <end position="70"/>
    </location>
</feature>
<dbReference type="Gene3D" id="3.30.70.360">
    <property type="match status" value="1"/>
</dbReference>
<dbReference type="InterPro" id="IPR011650">
    <property type="entry name" value="Peptidase_M20_dimer"/>
</dbReference>
<dbReference type="InterPro" id="IPR017439">
    <property type="entry name" value="Amidohydrolase"/>
</dbReference>